<comment type="caution">
    <text evidence="1">The sequence shown here is derived from an EMBL/GenBank/DDBJ whole genome shotgun (WGS) entry which is preliminary data.</text>
</comment>
<dbReference type="EMBL" id="JANRMS010000631">
    <property type="protein sequence ID" value="KAJ3536592.1"/>
    <property type="molecule type" value="Genomic_DNA"/>
</dbReference>
<proteinExistence type="predicted"/>
<protein>
    <submittedName>
        <fullName evidence="1">Uncharacterized protein</fullName>
    </submittedName>
</protein>
<dbReference type="Proteomes" id="UP001148629">
    <property type="component" value="Unassembled WGS sequence"/>
</dbReference>
<accession>A0ACC1SCL4</accession>
<evidence type="ECO:0000313" key="2">
    <source>
        <dbReference type="Proteomes" id="UP001148629"/>
    </source>
</evidence>
<organism evidence="1 2">
    <name type="scientific">Fusarium decemcellulare</name>
    <dbReference type="NCBI Taxonomy" id="57161"/>
    <lineage>
        <taxon>Eukaryota</taxon>
        <taxon>Fungi</taxon>
        <taxon>Dikarya</taxon>
        <taxon>Ascomycota</taxon>
        <taxon>Pezizomycotina</taxon>
        <taxon>Sordariomycetes</taxon>
        <taxon>Hypocreomycetidae</taxon>
        <taxon>Hypocreales</taxon>
        <taxon>Nectriaceae</taxon>
        <taxon>Fusarium</taxon>
        <taxon>Fusarium decemcellulare species complex</taxon>
    </lineage>
</organism>
<evidence type="ECO:0000313" key="1">
    <source>
        <dbReference type="EMBL" id="KAJ3536592.1"/>
    </source>
</evidence>
<gene>
    <name evidence="1" type="ORF">NM208_g6651</name>
</gene>
<keyword evidence="2" id="KW-1185">Reference proteome</keyword>
<name>A0ACC1SCL4_9HYPO</name>
<reference evidence="1" key="1">
    <citation type="submission" date="2022-08" db="EMBL/GenBank/DDBJ databases">
        <title>Genome Sequence of Fusarium decemcellulare.</title>
        <authorList>
            <person name="Buettner E."/>
        </authorList>
    </citation>
    <scope>NUCLEOTIDE SEQUENCE</scope>
    <source>
        <strain evidence="1">Babe19</strain>
    </source>
</reference>
<sequence>MESDETDQAQLSHARQLIEELGEESGLIEQEYWDGCDDKTRKKFSNVISGLVSKLEPAVVALAQSLYSSNARFVYELLQNAEDNHFRRAKKESQLPYISFRMLDDRLVVDCNEDGFTEANLRAICSIGQSSKPAAEGYIGEKGIGFKSVFMAAWKVHIQSGVYSFYFKHRKSDSGMGMVQPRWKDPVEKLPPNQTRMTLYLHEDDDPGYTAAQRDSIHQQLRELNGDVLLFMRKLREICITTGRGRNEVSTVFLKGKEKENRIAISKTVTQGGRSETSTTVYHITKHRARNLAKNENRKYTREEERTKAYSSADVVLAFPLSPESVPIIEPQKVFAFLPVQSAGFSFLIQSDFMTNASREGIVVTAARNTGLLDSIADAFIEAALQFCDHPTLQYTWVRFLPDKPKNTYEAFWFRLATRIKEKVRTTPLIRPDSEGALRLITELCQPRPEYADKNNNLVLRDLEPEISLSRHYGHHEVNILRDFGLRAFTGSDVIKMVKRDLRAKTSWIRSRPSDNYLQSRVASSLADSYKNKIYSSVRADIEALPLLPLQDGRWLAADHEDRVFFPDTKGLTIPSDLDLNLIDTSAAAHTLRRNLFELLGVESLGTQSVRLRIFRRHRVYQDGDRQARLPTYVDQLKFLYSTHRLGVHRRSRYSDVLVIDRESYRRQPATEDVYLPDDNPLGPRELLKSEDSSDDSSDESSGDDPGFEVDFLHGLYLRDVPDKPQEYSPTWRDWLVEYVGLRRLLRLADMTSDPPDLSGACYYIADYKPEKFVAFLVHHWDQEGGPIAESLRLQRKLREIEVLCQGDVMVPLQDTYLPLTHLQSLAARFMAEDTEFPFLQLEEPLEQNHVSKEWDPLVSNLGIGYKEDLKFYLKILTELGTVDATDITDYHRIFELYSVIHGQYLQSVTKSMDLETIRSWFDNDQLVYIPASATEKSTWAHGVNCLWKAPSRFESMYPLQARLSKIFQEMPGDLPSLSGFFKDVLNIQDCRAVDIVDELEYLNGDSTQIDVVYELYRQLSSMTRDMPVSDQGDIKSSFTKTNLIYTGDDGGFNGWHHISECLWSSETEIYGLTTLEPHYEALYDFFVNFLGVKTLDLGLIYDELVRLGSSSEATREEIERHIWILNSFIPAAAQLPDARKLLGSKILPVRYPDGEVKLESPGIEFIVVDRASLGDIFKPLVKTLDFNLEQVRKLEPTLKWLGLETRYLSDVFWEDSRVESPSKQPLSSPRRRISPKAHALYRIAYHYDSPRLGGGSLYQTLKNAQVYETDGIASTLHIRQDGRIYSHDKSRSDLHIEYRNEQLDIFVPRDKKDQESCYARKLPLRLFEWLMTDPDTGIKTVNQKGQRVTASILDRSWFVIDGILEDEGIALGDVENDYFEGDQDPEPEGTHDVERGHSSEERTVPETRSSSDERYANASTLAETDTEEETPGLSTPTSSRFASPTRQGPSYRRSPARSTTNRQRTSFLRFSAPSPGSNSSSDVVQDVSYAQARTGFIVMGRRGLTRAASPLPSTIDSETARYRALLERVITAARTRSGLPSQGPFNMASMSEALFDLAGYNGYDGLDESSQFRSSSQFERDKKIGAAGELYVFELLKNLRPGLPGFSQGNWQSSIRRYVSAHPEYTDIGHWGHKETSDLIYDDVEGVLTELLIDNGYLERNFWEHKRPSYHLEVKTTTGPLGVPFYMSKKQYRLMHACRNDTDKIYVVFRVFEVDNAIVNLRLYVNPAAQEESNHLVFTEGTCCKTSSISSSLSYSTFFEDLAAWPSWDETASADWPDAEPVAAPSITFLAPAKQEAKTNTPWKDLQVTVDAKVKVAAEATREHFLSHFYQHLPNSEIDWSMNGLYVCRVVGLSYYGNSFAKPVKLKLPLKTKADLEHDAGLTAQFTAPTPSHPQPPTLELLAQSPMLEIAPDAALGSSGEHRR</sequence>